<evidence type="ECO:0000313" key="2">
    <source>
        <dbReference type="Proteomes" id="UP000001876"/>
    </source>
</evidence>
<dbReference type="GeneID" id="9688449"/>
<dbReference type="EMBL" id="GG663747">
    <property type="protein sequence ID" value="EEH52739.1"/>
    <property type="molecule type" value="Genomic_DNA"/>
</dbReference>
<evidence type="ECO:0000313" key="1">
    <source>
        <dbReference type="EMBL" id="EEH52739.1"/>
    </source>
</evidence>
<organism evidence="2">
    <name type="scientific">Micromonas pusilla (strain CCMP1545)</name>
    <name type="common">Picoplanktonic green alga</name>
    <dbReference type="NCBI Taxonomy" id="564608"/>
    <lineage>
        <taxon>Eukaryota</taxon>
        <taxon>Viridiplantae</taxon>
        <taxon>Chlorophyta</taxon>
        <taxon>Mamiellophyceae</taxon>
        <taxon>Mamiellales</taxon>
        <taxon>Mamiellaceae</taxon>
        <taxon>Micromonas</taxon>
    </lineage>
</organism>
<dbReference type="Proteomes" id="UP000001876">
    <property type="component" value="Unassembled WGS sequence"/>
</dbReference>
<keyword evidence="2" id="KW-1185">Reference proteome</keyword>
<dbReference type="RefSeq" id="XP_003062800.1">
    <property type="nucleotide sequence ID" value="XM_003062754.1"/>
</dbReference>
<name>C1N4J3_MICPC</name>
<protein>
    <submittedName>
        <fullName evidence="1">Predicted protein</fullName>
    </submittedName>
</protein>
<dbReference type="KEGG" id="mpp:MICPUCDRAFT_52575"/>
<dbReference type="AlphaFoldDB" id="C1N4J3"/>
<reference evidence="1 2" key="1">
    <citation type="journal article" date="2009" name="Science">
        <title>Green evolution and dynamic adaptations revealed by genomes of the marine picoeukaryotes Micromonas.</title>
        <authorList>
            <person name="Worden A.Z."/>
            <person name="Lee J.H."/>
            <person name="Mock T."/>
            <person name="Rouze P."/>
            <person name="Simmons M.P."/>
            <person name="Aerts A.L."/>
            <person name="Allen A.E."/>
            <person name="Cuvelier M.L."/>
            <person name="Derelle E."/>
            <person name="Everett M.V."/>
            <person name="Foulon E."/>
            <person name="Grimwood J."/>
            <person name="Gundlach H."/>
            <person name="Henrissat B."/>
            <person name="Napoli C."/>
            <person name="McDonald S.M."/>
            <person name="Parker M.S."/>
            <person name="Rombauts S."/>
            <person name="Salamov A."/>
            <person name="Von Dassow P."/>
            <person name="Badger J.H."/>
            <person name="Coutinho P.M."/>
            <person name="Demir E."/>
            <person name="Dubchak I."/>
            <person name="Gentemann C."/>
            <person name="Eikrem W."/>
            <person name="Gready J.E."/>
            <person name="John U."/>
            <person name="Lanier W."/>
            <person name="Lindquist E.A."/>
            <person name="Lucas S."/>
            <person name="Mayer K.F."/>
            <person name="Moreau H."/>
            <person name="Not F."/>
            <person name="Otillar R."/>
            <person name="Panaud O."/>
            <person name="Pangilinan J."/>
            <person name="Paulsen I."/>
            <person name="Piegu B."/>
            <person name="Poliakov A."/>
            <person name="Robbens S."/>
            <person name="Schmutz J."/>
            <person name="Toulza E."/>
            <person name="Wyss T."/>
            <person name="Zelensky A."/>
            <person name="Zhou K."/>
            <person name="Armbrust E.V."/>
            <person name="Bhattacharya D."/>
            <person name="Goodenough U.W."/>
            <person name="Van de Peer Y."/>
            <person name="Grigoriev I.V."/>
        </authorList>
    </citation>
    <scope>NUCLEOTIDE SEQUENCE [LARGE SCALE GENOMIC DNA]</scope>
    <source>
        <strain evidence="1 2">CCMP1545</strain>
    </source>
</reference>
<dbReference type="OrthoDB" id="10555892at2759"/>
<sequence length="99" mass="9934">MFAIASTSALTVRAKAPVRARTAAPAKASLLVDAKKAAKKASVTLATIATTMLPAAAALAEEEAVAGDLKLYAGFTVALGIAAFSTLPEPESSKHGADH</sequence>
<gene>
    <name evidence="1" type="ORF">MICPUCDRAFT_52575</name>
</gene>
<accession>C1N4J3</accession>
<proteinExistence type="predicted"/>